<organism evidence="12 13">
    <name type="scientific">Cognatiluteimonas weifangensis</name>
    <dbReference type="NCBI Taxonomy" id="2303539"/>
    <lineage>
        <taxon>Bacteria</taxon>
        <taxon>Pseudomonadati</taxon>
        <taxon>Pseudomonadota</taxon>
        <taxon>Gammaproteobacteria</taxon>
        <taxon>Lysobacterales</taxon>
        <taxon>Lysobacteraceae</taxon>
        <taxon>Cognatiluteimonas</taxon>
    </lineage>
</organism>
<evidence type="ECO:0000256" key="4">
    <source>
        <dbReference type="ARBA" id="ARBA00022692"/>
    </source>
</evidence>
<evidence type="ECO:0000256" key="3">
    <source>
        <dbReference type="ARBA" id="ARBA00019906"/>
    </source>
</evidence>
<dbReference type="PANTHER" id="PTHR43507:SF1">
    <property type="entry name" value="NADH-UBIQUINONE OXIDOREDUCTASE CHAIN 4"/>
    <property type="match status" value="1"/>
</dbReference>
<evidence type="ECO:0000256" key="10">
    <source>
        <dbReference type="SAM" id="Phobius"/>
    </source>
</evidence>
<feature type="transmembrane region" description="Helical" evidence="10">
    <location>
        <begin position="138"/>
        <end position="157"/>
    </location>
</feature>
<name>A0A372DIW9_9GAMM</name>
<evidence type="ECO:0000256" key="5">
    <source>
        <dbReference type="ARBA" id="ARBA00022989"/>
    </source>
</evidence>
<feature type="transmembrane region" description="Helical" evidence="10">
    <location>
        <begin position="6"/>
        <end position="26"/>
    </location>
</feature>
<feature type="transmembrane region" description="Helical" evidence="10">
    <location>
        <begin position="245"/>
        <end position="263"/>
    </location>
</feature>
<proteinExistence type="inferred from homology"/>
<dbReference type="GO" id="GO:0016020">
    <property type="term" value="C:membrane"/>
    <property type="evidence" value="ECO:0007669"/>
    <property type="project" value="UniProtKB-SubCell"/>
</dbReference>
<keyword evidence="4 9" id="KW-0812">Transmembrane</keyword>
<dbReference type="GO" id="GO:0003954">
    <property type="term" value="F:NADH dehydrogenase activity"/>
    <property type="evidence" value="ECO:0007669"/>
    <property type="project" value="TreeGrafter"/>
</dbReference>
<feature type="transmembrane region" description="Helical" evidence="10">
    <location>
        <begin position="275"/>
        <end position="296"/>
    </location>
</feature>
<evidence type="ECO:0000256" key="6">
    <source>
        <dbReference type="ARBA" id="ARBA00023136"/>
    </source>
</evidence>
<feature type="transmembrane region" description="Helical" evidence="10">
    <location>
        <begin position="419"/>
        <end position="441"/>
    </location>
</feature>
<feature type="transmembrane region" description="Helical" evidence="10">
    <location>
        <begin position="303"/>
        <end position="326"/>
    </location>
</feature>
<dbReference type="InterPro" id="IPR010227">
    <property type="entry name" value="NADH_Q_OxRdtase_chainM/4"/>
</dbReference>
<evidence type="ECO:0000259" key="11">
    <source>
        <dbReference type="Pfam" id="PF00361"/>
    </source>
</evidence>
<evidence type="ECO:0000256" key="8">
    <source>
        <dbReference type="ARBA" id="ARBA00032798"/>
    </source>
</evidence>
<sequence>MTSNPLPLLSLLVWLPILGGALCLALGNARAAAARWTALAFALATLAASVLLFTGFDFAEPGLQFVEQHAWIPAYDIQYHLGADGISVALIGLTTVTTVLVLVGAWSPIDRRVSQYVASMLFLEGVMIGVFAAMDAMLFYVFFEAMLIPMFILIGVWGGPRRVYASVKFFLYTFLGSVFMLVGLIYLYLKGGSWQIIDMYALPLSMPEQMWLFFAFLIAFAVKIPMFPVHTWLPDAHVEAPTGGSVILAAIMLKIGGYGLLRFSLPIVPDAGHEWAWLVIALSLIAIVYISLVALVQEDMKKLIAYSSVAHMGFVTLGIFIAFALVRDFGNVDAARLGLQGAMVQMISHGFISGAMFSCVGVLYDRLHTRRIADYGGVANVMPWFAAFMIFFSMANSGLPGTSGFVGEFMVILASFQQHPLLAFTAATTLITGAGYTLWLAKRIVWGEVGNAHVAQMQDIDLREWIVLGVFAAAVLLIGVWPRPLTDLMEPSIAQLASQLAASKL</sequence>
<reference evidence="12 13" key="1">
    <citation type="submission" date="2018-08" db="EMBL/GenBank/DDBJ databases">
        <title>Lysobacter weifangensis sp. nov., a new member of the family 'Xanthomonadaceae', isolated from soil in a farmland.</title>
        <authorList>
            <person name="Zhao H."/>
        </authorList>
    </citation>
    <scope>NUCLEOTIDE SEQUENCE [LARGE SCALE GENOMIC DNA]</scope>
    <source>
        <strain evidence="12 13">WF-2</strain>
    </source>
</reference>
<feature type="transmembrane region" description="Helical" evidence="10">
    <location>
        <begin position="86"/>
        <end position="106"/>
    </location>
</feature>
<evidence type="ECO:0000313" key="12">
    <source>
        <dbReference type="EMBL" id="RFP59483.1"/>
    </source>
</evidence>
<comment type="subcellular location">
    <subcellularLocation>
        <location evidence="1">Endomembrane system</location>
        <topology evidence="1">Multi-pass membrane protein</topology>
    </subcellularLocation>
    <subcellularLocation>
        <location evidence="9">Membrane</location>
        <topology evidence="9">Multi-pass membrane protein</topology>
    </subcellularLocation>
</comment>
<dbReference type="Proteomes" id="UP000262917">
    <property type="component" value="Unassembled WGS sequence"/>
</dbReference>
<feature type="transmembrane region" description="Helical" evidence="10">
    <location>
        <begin position="346"/>
        <end position="364"/>
    </location>
</feature>
<evidence type="ECO:0000256" key="7">
    <source>
        <dbReference type="ARBA" id="ARBA00031584"/>
    </source>
</evidence>
<comment type="similarity">
    <text evidence="2">Belongs to the complex I subunit 4 family.</text>
</comment>
<dbReference type="InterPro" id="IPR003918">
    <property type="entry name" value="NADH_UbQ_OxRdtase"/>
</dbReference>
<dbReference type="GO" id="GO:0042773">
    <property type="term" value="P:ATP synthesis coupled electron transport"/>
    <property type="evidence" value="ECO:0007669"/>
    <property type="project" value="InterPro"/>
</dbReference>
<protein>
    <recommendedName>
        <fullName evidence="3">NADH-quinone oxidoreductase subunit M</fullName>
    </recommendedName>
    <alternativeName>
        <fullName evidence="7">NADH dehydrogenase I subunit M</fullName>
    </alternativeName>
    <alternativeName>
        <fullName evidence="8">NDH-1 subunit M</fullName>
    </alternativeName>
</protein>
<dbReference type="RefSeq" id="WP_117203109.1">
    <property type="nucleotide sequence ID" value="NZ_JBHTBK010000032.1"/>
</dbReference>
<dbReference type="GO" id="GO:0048039">
    <property type="term" value="F:ubiquinone binding"/>
    <property type="evidence" value="ECO:0007669"/>
    <property type="project" value="TreeGrafter"/>
</dbReference>
<keyword evidence="6 10" id="KW-0472">Membrane</keyword>
<feature type="transmembrane region" description="Helical" evidence="10">
    <location>
        <begin position="209"/>
        <end position="233"/>
    </location>
</feature>
<keyword evidence="12" id="KW-0560">Oxidoreductase</keyword>
<gene>
    <name evidence="12" type="ORF">D0Y53_10115</name>
</gene>
<feature type="transmembrane region" description="Helical" evidence="10">
    <location>
        <begin position="462"/>
        <end position="481"/>
    </location>
</feature>
<evidence type="ECO:0000256" key="9">
    <source>
        <dbReference type="RuleBase" id="RU000320"/>
    </source>
</evidence>
<feature type="transmembrane region" description="Helical" evidence="10">
    <location>
        <begin position="113"/>
        <end position="132"/>
    </location>
</feature>
<dbReference type="InterPro" id="IPR001750">
    <property type="entry name" value="ND/Mrp_TM"/>
</dbReference>
<feature type="transmembrane region" description="Helical" evidence="10">
    <location>
        <begin position="169"/>
        <end position="189"/>
    </location>
</feature>
<dbReference type="GO" id="GO:0015990">
    <property type="term" value="P:electron transport coupled proton transport"/>
    <property type="evidence" value="ECO:0007669"/>
    <property type="project" value="TreeGrafter"/>
</dbReference>
<evidence type="ECO:0000256" key="2">
    <source>
        <dbReference type="ARBA" id="ARBA00009025"/>
    </source>
</evidence>
<keyword evidence="13" id="KW-1185">Reference proteome</keyword>
<accession>A0A372DIW9</accession>
<dbReference type="NCBIfam" id="NF004499">
    <property type="entry name" value="PRK05846.1-3"/>
    <property type="match status" value="1"/>
</dbReference>
<dbReference type="GO" id="GO:0012505">
    <property type="term" value="C:endomembrane system"/>
    <property type="evidence" value="ECO:0007669"/>
    <property type="project" value="UniProtKB-SubCell"/>
</dbReference>
<feature type="transmembrane region" description="Helical" evidence="10">
    <location>
        <begin position="376"/>
        <end position="399"/>
    </location>
</feature>
<dbReference type="AlphaFoldDB" id="A0A372DIW9"/>
<keyword evidence="5 10" id="KW-1133">Transmembrane helix</keyword>
<dbReference type="PANTHER" id="PTHR43507">
    <property type="entry name" value="NADH-UBIQUINONE OXIDOREDUCTASE CHAIN 4"/>
    <property type="match status" value="1"/>
</dbReference>
<comment type="caution">
    <text evidence="12">The sequence shown here is derived from an EMBL/GenBank/DDBJ whole genome shotgun (WGS) entry which is preliminary data.</text>
</comment>
<dbReference type="NCBIfam" id="NF004501">
    <property type="entry name" value="PRK05846.1-5"/>
    <property type="match status" value="1"/>
</dbReference>
<dbReference type="EMBL" id="QVPD01000011">
    <property type="protein sequence ID" value="RFP59483.1"/>
    <property type="molecule type" value="Genomic_DNA"/>
</dbReference>
<dbReference type="GO" id="GO:0008137">
    <property type="term" value="F:NADH dehydrogenase (ubiquinone) activity"/>
    <property type="evidence" value="ECO:0007669"/>
    <property type="project" value="InterPro"/>
</dbReference>
<feature type="domain" description="NADH:quinone oxidoreductase/Mrp antiporter transmembrane" evidence="11">
    <location>
        <begin position="133"/>
        <end position="431"/>
    </location>
</feature>
<dbReference type="OrthoDB" id="9768329at2"/>
<dbReference type="Pfam" id="PF00361">
    <property type="entry name" value="Proton_antipo_M"/>
    <property type="match status" value="1"/>
</dbReference>
<dbReference type="NCBIfam" id="TIGR01972">
    <property type="entry name" value="NDH_I_M"/>
    <property type="match status" value="1"/>
</dbReference>
<evidence type="ECO:0000313" key="13">
    <source>
        <dbReference type="Proteomes" id="UP000262917"/>
    </source>
</evidence>
<evidence type="ECO:0000256" key="1">
    <source>
        <dbReference type="ARBA" id="ARBA00004127"/>
    </source>
</evidence>
<dbReference type="PRINTS" id="PR01437">
    <property type="entry name" value="NUOXDRDTASE4"/>
</dbReference>
<feature type="transmembrane region" description="Helical" evidence="10">
    <location>
        <begin position="38"/>
        <end position="56"/>
    </location>
</feature>